<keyword evidence="2" id="KW-1185">Reference proteome</keyword>
<comment type="caution">
    <text evidence="1">The sequence shown here is derived from an EMBL/GenBank/DDBJ whole genome shotgun (WGS) entry which is preliminary data.</text>
</comment>
<accession>A0ABW9KIV2</accession>
<dbReference type="RefSeq" id="WP_263412762.1">
    <property type="nucleotide sequence ID" value="NZ_BAABBH010000001.1"/>
</dbReference>
<proteinExistence type="predicted"/>
<gene>
    <name evidence="1" type="ORF">ACK2TP_08105</name>
</gene>
<evidence type="ECO:0000313" key="1">
    <source>
        <dbReference type="EMBL" id="MFN2975724.1"/>
    </source>
</evidence>
<name>A0ABW9KIV2_9BACT</name>
<reference evidence="1 2" key="1">
    <citation type="submission" date="2024-12" db="EMBL/GenBank/DDBJ databases">
        <authorList>
            <person name="Lee Y."/>
        </authorList>
    </citation>
    <scope>NUCLEOTIDE SEQUENCE [LARGE SCALE GENOMIC DNA]</scope>
    <source>
        <strain evidence="1 2">03SUJ4</strain>
    </source>
</reference>
<evidence type="ECO:0000313" key="2">
    <source>
        <dbReference type="Proteomes" id="UP001634747"/>
    </source>
</evidence>
<sequence length="90" mass="10302">MRQRLCTPCVLERRTEGATLQGCLRVFGQPLSKLDNSIRSFVMGCVIFRAVQEVLKLGCNRRFQFLTDLFRRAAVQRCEAEMLCGTKQVC</sequence>
<protein>
    <submittedName>
        <fullName evidence="1">Uncharacterized protein</fullName>
    </submittedName>
</protein>
<dbReference type="EMBL" id="JBJYXY010000001">
    <property type="protein sequence ID" value="MFN2975724.1"/>
    <property type="molecule type" value="Genomic_DNA"/>
</dbReference>
<organism evidence="1 2">
    <name type="scientific">Terriglobus aquaticus</name>
    <dbReference type="NCBI Taxonomy" id="940139"/>
    <lineage>
        <taxon>Bacteria</taxon>
        <taxon>Pseudomonadati</taxon>
        <taxon>Acidobacteriota</taxon>
        <taxon>Terriglobia</taxon>
        <taxon>Terriglobales</taxon>
        <taxon>Acidobacteriaceae</taxon>
        <taxon>Terriglobus</taxon>
    </lineage>
</organism>
<dbReference type="Proteomes" id="UP001634747">
    <property type="component" value="Unassembled WGS sequence"/>
</dbReference>